<reference evidence="1 2" key="1">
    <citation type="journal article" date="2018" name="Int. J. Syst. Evol. Microbiol.">
        <title>Mesosutterella multiformis gen. nov., sp. nov., a member of the family Sutterellaceae and Sutterella megalosphaeroides sp. nov., isolated from human faeces.</title>
        <authorList>
            <person name="Sakamoto M."/>
            <person name="Ikeyama N."/>
            <person name="Kunihiro T."/>
            <person name="Iino T."/>
            <person name="Yuki M."/>
            <person name="Ohkuma M."/>
        </authorList>
    </citation>
    <scope>NUCLEOTIDE SEQUENCE [LARGE SCALE GENOMIC DNA]</scope>
    <source>
        <strain evidence="1 2">4NBBH2</strain>
    </source>
</reference>
<dbReference type="Pfam" id="PF05045">
    <property type="entry name" value="RgpF"/>
    <property type="match status" value="1"/>
</dbReference>
<evidence type="ECO:0000313" key="2">
    <source>
        <dbReference type="Proteomes" id="UP000266091"/>
    </source>
</evidence>
<keyword evidence="2" id="KW-1185">Reference proteome</keyword>
<dbReference type="OrthoDB" id="9815339at2"/>
<sequence>MKRLAFYTFWEKDGIVRKYVLTYLKGLQEVADKIIVIVNGKLSLEGKEKLEKLGITILQRANKGFDFGAWKAAFEFLGWEEVRKFDELVLTNCSNYGPVYHFSGIFKRMEDNPCDFWGLTQRQEVKNALIIAGDKDSYIRRHIQSFFIVIRQKVILSEKFSSYWDGLVEAENLKQEISEHETRFTEYLESVGFSWDTVFKPKGEFNPSFYQVTEYIDAGYPLVKRKLFNCPSFIWTNHTGGDTPRKVLKKIEELDYPIDEIFEDLLATCRLSVLNRDIHFNRIIPSDYSKSIDDVLRDKKIAAVFFAANYHFKCKA</sequence>
<name>A0A388SEQ3_9BURK</name>
<evidence type="ECO:0000313" key="1">
    <source>
        <dbReference type="EMBL" id="GBO94847.1"/>
    </source>
</evidence>
<dbReference type="InterPro" id="IPR007739">
    <property type="entry name" value="RgpF"/>
</dbReference>
<comment type="caution">
    <text evidence="1">The sequence shown here is derived from an EMBL/GenBank/DDBJ whole genome shotgun (WGS) entry which is preliminary data.</text>
</comment>
<evidence type="ECO:0008006" key="3">
    <source>
        <dbReference type="Google" id="ProtNLM"/>
    </source>
</evidence>
<organism evidence="1 2">
    <name type="scientific">Mesosutterella multiformis</name>
    <dbReference type="NCBI Taxonomy" id="2259133"/>
    <lineage>
        <taxon>Bacteria</taxon>
        <taxon>Pseudomonadati</taxon>
        <taxon>Pseudomonadota</taxon>
        <taxon>Betaproteobacteria</taxon>
        <taxon>Burkholderiales</taxon>
        <taxon>Sutterellaceae</taxon>
        <taxon>Mesosutterella</taxon>
    </lineage>
</organism>
<gene>
    <name evidence="1" type="ORF">MESMUL_22010</name>
</gene>
<dbReference type="RefSeq" id="WP_116271040.1">
    <property type="nucleotide sequence ID" value="NZ_BGZJ01000002.1"/>
</dbReference>
<dbReference type="EMBL" id="BGZJ01000002">
    <property type="protein sequence ID" value="GBO94847.1"/>
    <property type="molecule type" value="Genomic_DNA"/>
</dbReference>
<dbReference type="Proteomes" id="UP000266091">
    <property type="component" value="Unassembled WGS sequence"/>
</dbReference>
<accession>A0A388SEQ3</accession>
<proteinExistence type="predicted"/>
<dbReference type="AlphaFoldDB" id="A0A388SEQ3"/>
<protein>
    <recommendedName>
        <fullName evidence="3">Rhamnan synthesis protein F</fullName>
    </recommendedName>
</protein>